<accession>A0A4R6R7F9</accession>
<proteinExistence type="predicted"/>
<sequence>MPDAAPPPVDRLDYRLGTADAAALAALRPRWSARRWWLLPVAAAVVGTVWPIADAALGIPDDDPRAWLVAIALTLLVVVSGAAADRADRHARTARIDLPRGPVRLTLRPDGLLVSADGTETLTTWAEIGAVDVTAGHVFVRTTPDTGIAVPRRAFADRRQMEAFAAHVDAMSAAAVD</sequence>
<keyword evidence="4" id="KW-1185">Reference proteome</keyword>
<dbReference type="Pfam" id="PF14317">
    <property type="entry name" value="YcxB"/>
    <property type="match status" value="1"/>
</dbReference>
<organism evidence="3 4">
    <name type="scientific">Oharaeibacter diazotrophicus</name>
    <dbReference type="NCBI Taxonomy" id="1920512"/>
    <lineage>
        <taxon>Bacteria</taxon>
        <taxon>Pseudomonadati</taxon>
        <taxon>Pseudomonadota</taxon>
        <taxon>Alphaproteobacteria</taxon>
        <taxon>Hyphomicrobiales</taxon>
        <taxon>Pleomorphomonadaceae</taxon>
        <taxon>Oharaeibacter</taxon>
    </lineage>
</organism>
<dbReference type="RefSeq" id="WP_126540674.1">
    <property type="nucleotide sequence ID" value="NZ_BSPM01000002.1"/>
</dbReference>
<evidence type="ECO:0000313" key="4">
    <source>
        <dbReference type="Proteomes" id="UP000294547"/>
    </source>
</evidence>
<dbReference type="OrthoDB" id="339559at2"/>
<protein>
    <submittedName>
        <fullName evidence="3">YcxB-like protein</fullName>
    </submittedName>
</protein>
<gene>
    <name evidence="3" type="ORF">EDD54_4367</name>
</gene>
<comment type="caution">
    <text evidence="3">The sequence shown here is derived from an EMBL/GenBank/DDBJ whole genome shotgun (WGS) entry which is preliminary data.</text>
</comment>
<dbReference type="AlphaFoldDB" id="A0A4R6R7F9"/>
<reference evidence="3 4" key="1">
    <citation type="submission" date="2019-03" db="EMBL/GenBank/DDBJ databases">
        <title>Genomic Encyclopedia of Type Strains, Phase IV (KMG-IV): sequencing the most valuable type-strain genomes for metagenomic binning, comparative biology and taxonomic classification.</title>
        <authorList>
            <person name="Goeker M."/>
        </authorList>
    </citation>
    <scope>NUCLEOTIDE SEQUENCE [LARGE SCALE GENOMIC DNA]</scope>
    <source>
        <strain evidence="3 4">DSM 102969</strain>
    </source>
</reference>
<keyword evidence="1" id="KW-0472">Membrane</keyword>
<feature type="domain" description="YcxB-like C-terminal" evidence="2">
    <location>
        <begin position="109"/>
        <end position="166"/>
    </location>
</feature>
<dbReference type="Proteomes" id="UP000294547">
    <property type="component" value="Unassembled WGS sequence"/>
</dbReference>
<feature type="transmembrane region" description="Helical" evidence="1">
    <location>
        <begin position="65"/>
        <end position="84"/>
    </location>
</feature>
<evidence type="ECO:0000259" key="2">
    <source>
        <dbReference type="Pfam" id="PF14317"/>
    </source>
</evidence>
<dbReference type="InterPro" id="IPR025588">
    <property type="entry name" value="YcxB-like_C"/>
</dbReference>
<dbReference type="EMBL" id="SNXY01000012">
    <property type="protein sequence ID" value="TDP81497.1"/>
    <property type="molecule type" value="Genomic_DNA"/>
</dbReference>
<evidence type="ECO:0000313" key="3">
    <source>
        <dbReference type="EMBL" id="TDP81497.1"/>
    </source>
</evidence>
<evidence type="ECO:0000256" key="1">
    <source>
        <dbReference type="SAM" id="Phobius"/>
    </source>
</evidence>
<feature type="transmembrane region" description="Helical" evidence="1">
    <location>
        <begin position="36"/>
        <end position="53"/>
    </location>
</feature>
<name>A0A4R6R7F9_9HYPH</name>
<keyword evidence="1" id="KW-0812">Transmembrane</keyword>
<keyword evidence="1" id="KW-1133">Transmembrane helix</keyword>